<proteinExistence type="predicted"/>
<dbReference type="Proteomes" id="UP001432322">
    <property type="component" value="Unassembled WGS sequence"/>
</dbReference>
<comment type="caution">
    <text evidence="1">The sequence shown here is derived from an EMBL/GenBank/DDBJ whole genome shotgun (WGS) entry which is preliminary data.</text>
</comment>
<evidence type="ECO:0000313" key="1">
    <source>
        <dbReference type="EMBL" id="GMT21232.1"/>
    </source>
</evidence>
<dbReference type="EMBL" id="BTSY01000003">
    <property type="protein sequence ID" value="GMT21232.1"/>
    <property type="molecule type" value="Genomic_DNA"/>
</dbReference>
<gene>
    <name evidence="1" type="ORF">PFISCL1PPCAC_12529</name>
</gene>
<accession>A0AAV5VNF1</accession>
<reference evidence="1" key="1">
    <citation type="submission" date="2023-10" db="EMBL/GenBank/DDBJ databases">
        <title>Genome assembly of Pristionchus species.</title>
        <authorList>
            <person name="Yoshida K."/>
            <person name="Sommer R.J."/>
        </authorList>
    </citation>
    <scope>NUCLEOTIDE SEQUENCE</scope>
    <source>
        <strain evidence="1">RS5133</strain>
    </source>
</reference>
<name>A0AAV5VNF1_9BILA</name>
<evidence type="ECO:0000313" key="2">
    <source>
        <dbReference type="Proteomes" id="UP001432322"/>
    </source>
</evidence>
<feature type="non-terminal residue" evidence="1">
    <location>
        <position position="456"/>
    </location>
</feature>
<protein>
    <submittedName>
        <fullName evidence="1">Uncharacterized protein</fullName>
    </submittedName>
</protein>
<sequence>MEGRGRLGRMTRQWVCTDGVNGQWTEGGMWGWMSVYGLLLCLCSTCCSSCSRLIAGCSSGVAGILAGNGVRPVGGLLCLSEETTGGGGVYGKHLRCLHRNRLQVDACVSTVALHRDEEEIALEVAGVQPGERQSVSVASLRGLGAVARRRRGCRVHVVEESLEDRPRDAAASVADLDTQILRALHDVHLDIRRIVVDAVELERGAHRILEQLEHDVVEVRGHGDNVDRLTLVDHVVHLQLHHRRRQVVAVAQELCILKGVQDDTLYVTRRVDAANVSRTLRQDVAEHDEVLVLQHSNRDSIDVEAIEEVLDAPLGRDIDSVRLSQLDESLCHRLDDVRVTLQNHLQLVVEPVHLVLRRGHVLKLDEVLERLAVPARHHLRAGHLEQLGRQQRDLLHYVSQSNEQLLAQKLEGRGGRAVSAKVEVLLDGEGGGLELRVVIQLLRHSTHEGPERPARR</sequence>
<dbReference type="AlphaFoldDB" id="A0AAV5VNF1"/>
<organism evidence="1 2">
    <name type="scientific">Pristionchus fissidentatus</name>
    <dbReference type="NCBI Taxonomy" id="1538716"/>
    <lineage>
        <taxon>Eukaryota</taxon>
        <taxon>Metazoa</taxon>
        <taxon>Ecdysozoa</taxon>
        <taxon>Nematoda</taxon>
        <taxon>Chromadorea</taxon>
        <taxon>Rhabditida</taxon>
        <taxon>Rhabditina</taxon>
        <taxon>Diplogasteromorpha</taxon>
        <taxon>Diplogasteroidea</taxon>
        <taxon>Neodiplogasteridae</taxon>
        <taxon>Pristionchus</taxon>
    </lineage>
</organism>
<keyword evidence="2" id="KW-1185">Reference proteome</keyword>